<name>A0A2A6FRM5_9MICO</name>
<accession>A0A2A6FRM5</accession>
<dbReference type="EMBL" id="NAEP01000032">
    <property type="protein sequence ID" value="PDQ35522.1"/>
    <property type="molecule type" value="Genomic_DNA"/>
</dbReference>
<protein>
    <submittedName>
        <fullName evidence="1">Uncharacterized protein</fullName>
    </submittedName>
</protein>
<reference evidence="2" key="1">
    <citation type="submission" date="2017-03" db="EMBL/GenBank/DDBJ databases">
        <authorList>
            <person name="Lund M.B."/>
        </authorList>
    </citation>
    <scope>NUCLEOTIDE SEQUENCE [LARGE SCALE GENOMIC DNA]</scope>
</reference>
<proteinExistence type="predicted"/>
<organism evidence="1 2">
    <name type="scientific">Candidatus Lumbricidiphila eiseniae</name>
    <dbReference type="NCBI Taxonomy" id="1969409"/>
    <lineage>
        <taxon>Bacteria</taxon>
        <taxon>Bacillati</taxon>
        <taxon>Actinomycetota</taxon>
        <taxon>Actinomycetes</taxon>
        <taxon>Micrococcales</taxon>
        <taxon>Microbacteriaceae</taxon>
        <taxon>Candidatus Lumbricidiphila</taxon>
    </lineage>
</organism>
<sequence length="83" mass="8745">MGSFLVSCSAATALLLTTAAELPHLLVAHLARRLARGSAEGRQTLFASSAESVAAIGKRSVRVKKPWLSVRAAPCDDLVMQVN</sequence>
<dbReference type="Proteomes" id="UP000219994">
    <property type="component" value="Unassembled WGS sequence"/>
</dbReference>
<comment type="caution">
    <text evidence="1">The sequence shown here is derived from an EMBL/GenBank/DDBJ whole genome shotgun (WGS) entry which is preliminary data.</text>
</comment>
<gene>
    <name evidence="1" type="ORF">B5766_05505</name>
</gene>
<evidence type="ECO:0000313" key="1">
    <source>
        <dbReference type="EMBL" id="PDQ35522.1"/>
    </source>
</evidence>
<dbReference type="AlphaFoldDB" id="A0A2A6FRM5"/>
<evidence type="ECO:0000313" key="2">
    <source>
        <dbReference type="Proteomes" id="UP000219994"/>
    </source>
</evidence>